<protein>
    <submittedName>
        <fullName evidence="2">Uncharacterized protein</fullName>
    </submittedName>
</protein>
<dbReference type="AlphaFoldDB" id="A0AAW0C1R3"/>
<evidence type="ECO:0000313" key="3">
    <source>
        <dbReference type="Proteomes" id="UP001362999"/>
    </source>
</evidence>
<organism evidence="2 3">
    <name type="scientific">Favolaschia claudopus</name>
    <dbReference type="NCBI Taxonomy" id="2862362"/>
    <lineage>
        <taxon>Eukaryota</taxon>
        <taxon>Fungi</taxon>
        <taxon>Dikarya</taxon>
        <taxon>Basidiomycota</taxon>
        <taxon>Agaricomycotina</taxon>
        <taxon>Agaricomycetes</taxon>
        <taxon>Agaricomycetidae</taxon>
        <taxon>Agaricales</taxon>
        <taxon>Marasmiineae</taxon>
        <taxon>Mycenaceae</taxon>
        <taxon>Favolaschia</taxon>
    </lineage>
</organism>
<evidence type="ECO:0000256" key="1">
    <source>
        <dbReference type="SAM" id="MobiDB-lite"/>
    </source>
</evidence>
<feature type="region of interest" description="Disordered" evidence="1">
    <location>
        <begin position="1"/>
        <end position="97"/>
    </location>
</feature>
<sequence>MEPRRYPLRHRRAPPHPDSPVSFAPAAQPIAPPQDSLLTAAQATAVPETIVVDSSSESDSDSDSSSSVEGNNSSDSDPFIVQHTPGGLVSDRGTPFLIGDFGGESGDSPWLGPHNIPPPWSGAQDPPSPLAHFPLHPSSNSEAQFMRQIDAPELSDEERVALLVEQIHRVRGTLPLTPPPAPPPVNPSGHLPISNPLARGRADSAGGSTYPESLFFVGMQTPAMSANFAQRHRLAPPDGSLLQRLVVAGFPLGRSLAAIPDRSTYLVATSDFPIDVTADADFMHRRHNFTELGAWAAAEGTELLASVRPIPGSLLQSELLVERQLDEETDVYVLYIYHESTGLPSVFAPLAPQNPPTTATSSSAAPAPAPARLLQTPAVAYLLHHYAARFADIRTAQASYGSAYQHCLIERYIVGIWAEFTLLPNSQHRASASLPPPLPHLPHPPLTPSSYFRRAATVQMSQMCRYAYIADTTLSPTSPLPLFTTTGIFQTMSDNIHVINSHGAFQFVFLCRSIRYIEA</sequence>
<dbReference type="EMBL" id="JAWWNJ010000024">
    <property type="protein sequence ID" value="KAK7031885.1"/>
    <property type="molecule type" value="Genomic_DNA"/>
</dbReference>
<evidence type="ECO:0000313" key="2">
    <source>
        <dbReference type="EMBL" id="KAK7031885.1"/>
    </source>
</evidence>
<dbReference type="Proteomes" id="UP001362999">
    <property type="component" value="Unassembled WGS sequence"/>
</dbReference>
<feature type="compositionally biased region" description="Basic residues" evidence="1">
    <location>
        <begin position="1"/>
        <end position="14"/>
    </location>
</feature>
<keyword evidence="3" id="KW-1185">Reference proteome</keyword>
<feature type="compositionally biased region" description="Low complexity" evidence="1">
    <location>
        <begin position="63"/>
        <end position="77"/>
    </location>
</feature>
<comment type="caution">
    <text evidence="2">The sequence shown here is derived from an EMBL/GenBank/DDBJ whole genome shotgun (WGS) entry which is preliminary data.</text>
</comment>
<accession>A0AAW0C1R3</accession>
<name>A0AAW0C1R3_9AGAR</name>
<reference evidence="2 3" key="1">
    <citation type="journal article" date="2024" name="J Genomics">
        <title>Draft genome sequencing and assembly of Favolaschia claudopus CIRM-BRFM 2984 isolated from oak limbs.</title>
        <authorList>
            <person name="Navarro D."/>
            <person name="Drula E."/>
            <person name="Chaduli D."/>
            <person name="Cazenave R."/>
            <person name="Ahrendt S."/>
            <person name="Wang J."/>
            <person name="Lipzen A."/>
            <person name="Daum C."/>
            <person name="Barry K."/>
            <person name="Grigoriev I.V."/>
            <person name="Favel A."/>
            <person name="Rosso M.N."/>
            <person name="Martin F."/>
        </authorList>
    </citation>
    <scope>NUCLEOTIDE SEQUENCE [LARGE SCALE GENOMIC DNA]</scope>
    <source>
        <strain evidence="2 3">CIRM-BRFM 2984</strain>
    </source>
</reference>
<proteinExistence type="predicted"/>
<gene>
    <name evidence="2" type="ORF">R3P38DRAFT_3187617</name>
</gene>